<sequence>MKAILAVTCFLSAVVLICALSRDDCEAPHPIPQCAPGVTLETTYHFNNGTRRCEQDFGCAKGPAFFPTEKDCRNACPYGIYASNV</sequence>
<dbReference type="GO" id="GO:0004867">
    <property type="term" value="F:serine-type endopeptidase inhibitor activity"/>
    <property type="evidence" value="ECO:0007669"/>
    <property type="project" value="InterPro"/>
</dbReference>
<dbReference type="EMBL" id="GADI01004376">
    <property type="protein sequence ID" value="JAA69432.1"/>
    <property type="molecule type" value="mRNA"/>
</dbReference>
<dbReference type="AlphaFoldDB" id="A0A0K8RE35"/>
<evidence type="ECO:0000256" key="1">
    <source>
        <dbReference type="SAM" id="SignalP"/>
    </source>
</evidence>
<dbReference type="SUPFAM" id="SSF57362">
    <property type="entry name" value="BPTI-like"/>
    <property type="match status" value="1"/>
</dbReference>
<organism evidence="2">
    <name type="scientific">Ixodes ricinus</name>
    <name type="common">Common tick</name>
    <name type="synonym">Acarus ricinus</name>
    <dbReference type="NCBI Taxonomy" id="34613"/>
    <lineage>
        <taxon>Eukaryota</taxon>
        <taxon>Metazoa</taxon>
        <taxon>Ecdysozoa</taxon>
        <taxon>Arthropoda</taxon>
        <taxon>Chelicerata</taxon>
        <taxon>Arachnida</taxon>
        <taxon>Acari</taxon>
        <taxon>Parasitiformes</taxon>
        <taxon>Ixodida</taxon>
        <taxon>Ixodoidea</taxon>
        <taxon>Ixodidae</taxon>
        <taxon>Ixodinae</taxon>
        <taxon>Ixodes</taxon>
    </lineage>
</organism>
<dbReference type="Gene3D" id="4.10.410.10">
    <property type="entry name" value="Pancreatic trypsin inhibitor Kunitz domain"/>
    <property type="match status" value="1"/>
</dbReference>
<feature type="signal peptide" evidence="1">
    <location>
        <begin position="1"/>
        <end position="19"/>
    </location>
</feature>
<name>A0A0K8RE35_IXORI</name>
<accession>A0A0K8RE35</accession>
<reference evidence="2" key="1">
    <citation type="submission" date="2012-12" db="EMBL/GenBank/DDBJ databases">
        <title>Identification and characterization of a phenylalanine ammonia-lyase gene family in Isatis indigotica Fort.</title>
        <authorList>
            <person name="Liu Q."/>
            <person name="Chen J."/>
            <person name="Zhou X."/>
            <person name="Di P."/>
            <person name="Xiao Y."/>
            <person name="Xuan H."/>
            <person name="Zhang L."/>
            <person name="Chen W."/>
        </authorList>
    </citation>
    <scope>NUCLEOTIDE SEQUENCE</scope>
    <source>
        <tissue evidence="2">Salivary gland</tissue>
    </source>
</reference>
<dbReference type="InterPro" id="IPR036880">
    <property type="entry name" value="Kunitz_BPTI_sf"/>
</dbReference>
<evidence type="ECO:0000313" key="2">
    <source>
        <dbReference type="EMBL" id="JAA69432.1"/>
    </source>
</evidence>
<feature type="chain" id="PRO_5005517563" evidence="1">
    <location>
        <begin position="20"/>
        <end position="85"/>
    </location>
</feature>
<keyword evidence="1" id="KW-0732">Signal</keyword>
<proteinExistence type="evidence at transcript level"/>
<protein>
    <submittedName>
        <fullName evidence="2">Putative salivary kunitz domain protein</fullName>
    </submittedName>
</protein>